<keyword evidence="2" id="KW-0813">Transport</keyword>
<name>A0A7W9M0X5_9PSEU</name>
<keyword evidence="3" id="KW-1185">Reference proteome</keyword>
<gene>
    <name evidence="2" type="ORF">F4560_003148</name>
</gene>
<keyword evidence="1" id="KW-0732">Signal</keyword>
<dbReference type="InterPro" id="IPR006059">
    <property type="entry name" value="SBP"/>
</dbReference>
<protein>
    <submittedName>
        <fullName evidence="2">Multiple sugar transport system substrate-binding protein/raffinose/stachyose/melibiose transport system substrate-binding protein</fullName>
    </submittedName>
</protein>
<dbReference type="AlphaFoldDB" id="A0A7W9M0X5"/>
<dbReference type="Gene3D" id="3.40.190.10">
    <property type="entry name" value="Periplasmic binding protein-like II"/>
    <property type="match status" value="2"/>
</dbReference>
<sequence>MTLGLSRRSAAKTWIGAIAAVVLAAGVSACGSTSSGGSGEKVELTFYVGVTPTLTTTLFEQQFAKFQAAHPNVTVKLLDANNKSAGSTLDSLIVSHRVPDVMLFGGVLTQKYVNSGVLHGYDPSDPAIAGLRPNERQTYKGKVWAQYFSLQPQNLLYYNKKVLAQAGVADIPKTFDEFDAALAKVKAAGETPMASAGQSTWPANALLWSAISTKFQDEPDFWDHVCKGTASYSGDPAFQKAAAQWQKWFKDGYLQDGYISTNYPDDQALFGSGKAAFYPSGSWTAAALQKLPNAEDFGVTVWPTVTGKQAISVNDNGITVSAQSKHKDLAIELAKFLATGDGAADLLKADSLISAKTDPITWEGGPLDSQIAELAKTLPNIPHFGGTMPVQPPLGNYRTPLTSDLQAMHLGNISPDEVLKNADKYAADNKSC</sequence>
<organism evidence="2 3">
    <name type="scientific">Saccharothrix ecbatanensis</name>
    <dbReference type="NCBI Taxonomy" id="1105145"/>
    <lineage>
        <taxon>Bacteria</taxon>
        <taxon>Bacillati</taxon>
        <taxon>Actinomycetota</taxon>
        <taxon>Actinomycetes</taxon>
        <taxon>Pseudonocardiales</taxon>
        <taxon>Pseudonocardiaceae</taxon>
        <taxon>Saccharothrix</taxon>
    </lineage>
</organism>
<dbReference type="SUPFAM" id="SSF53850">
    <property type="entry name" value="Periplasmic binding protein-like II"/>
    <property type="match status" value="1"/>
</dbReference>
<dbReference type="PROSITE" id="PS51257">
    <property type="entry name" value="PROKAR_LIPOPROTEIN"/>
    <property type="match status" value="1"/>
</dbReference>
<accession>A0A7W9M0X5</accession>
<comment type="caution">
    <text evidence="2">The sequence shown here is derived from an EMBL/GenBank/DDBJ whole genome shotgun (WGS) entry which is preliminary data.</text>
</comment>
<dbReference type="Proteomes" id="UP000552097">
    <property type="component" value="Unassembled WGS sequence"/>
</dbReference>
<dbReference type="Pfam" id="PF01547">
    <property type="entry name" value="SBP_bac_1"/>
    <property type="match status" value="1"/>
</dbReference>
<reference evidence="2 3" key="1">
    <citation type="submission" date="2020-08" db="EMBL/GenBank/DDBJ databases">
        <title>Sequencing the genomes of 1000 actinobacteria strains.</title>
        <authorList>
            <person name="Klenk H.-P."/>
        </authorList>
    </citation>
    <scope>NUCLEOTIDE SEQUENCE [LARGE SCALE GENOMIC DNA]</scope>
    <source>
        <strain evidence="2 3">DSM 45486</strain>
    </source>
</reference>
<dbReference type="PANTHER" id="PTHR43649:SF12">
    <property type="entry name" value="DIACETYLCHITOBIOSE BINDING PROTEIN DASA"/>
    <property type="match status" value="1"/>
</dbReference>
<evidence type="ECO:0000256" key="1">
    <source>
        <dbReference type="SAM" id="SignalP"/>
    </source>
</evidence>
<dbReference type="RefSeq" id="WP_184920693.1">
    <property type="nucleotide sequence ID" value="NZ_JACHMO010000001.1"/>
</dbReference>
<dbReference type="InterPro" id="IPR050490">
    <property type="entry name" value="Bact_solute-bd_prot1"/>
</dbReference>
<dbReference type="PANTHER" id="PTHR43649">
    <property type="entry name" value="ARABINOSE-BINDING PROTEIN-RELATED"/>
    <property type="match status" value="1"/>
</dbReference>
<evidence type="ECO:0000313" key="2">
    <source>
        <dbReference type="EMBL" id="MBB5803380.1"/>
    </source>
</evidence>
<feature type="chain" id="PRO_5039145248" evidence="1">
    <location>
        <begin position="25"/>
        <end position="432"/>
    </location>
</feature>
<evidence type="ECO:0000313" key="3">
    <source>
        <dbReference type="Proteomes" id="UP000552097"/>
    </source>
</evidence>
<dbReference type="EMBL" id="JACHMO010000001">
    <property type="protein sequence ID" value="MBB5803380.1"/>
    <property type="molecule type" value="Genomic_DNA"/>
</dbReference>
<proteinExistence type="predicted"/>
<feature type="signal peptide" evidence="1">
    <location>
        <begin position="1"/>
        <end position="24"/>
    </location>
</feature>
<keyword evidence="2" id="KW-0762">Sugar transport</keyword>